<dbReference type="EMBL" id="PQGG01000029">
    <property type="protein sequence ID" value="POP52306.1"/>
    <property type="molecule type" value="Genomic_DNA"/>
</dbReference>
<dbReference type="InterPro" id="IPR045584">
    <property type="entry name" value="Pilin-like"/>
</dbReference>
<dbReference type="Gene3D" id="3.10.610.10">
    <property type="entry name" value="GSPII I/J protein-like"/>
    <property type="match status" value="1"/>
</dbReference>
<evidence type="ECO:0000256" key="6">
    <source>
        <dbReference type="ARBA" id="ARBA00022519"/>
    </source>
</evidence>
<evidence type="ECO:0000313" key="12">
    <source>
        <dbReference type="Proteomes" id="UP000237222"/>
    </source>
</evidence>
<comment type="subcellular location">
    <subcellularLocation>
        <location evidence="1">Cell inner membrane</location>
        <topology evidence="1">Single-pass membrane protein</topology>
    </subcellularLocation>
</comment>
<keyword evidence="9 10" id="KW-0472">Membrane</keyword>
<dbReference type="Pfam" id="PF07963">
    <property type="entry name" value="N_methyl"/>
    <property type="match status" value="1"/>
</dbReference>
<evidence type="ECO:0000256" key="7">
    <source>
        <dbReference type="ARBA" id="ARBA00022692"/>
    </source>
</evidence>
<dbReference type="SUPFAM" id="SSF54523">
    <property type="entry name" value="Pili subunits"/>
    <property type="match status" value="1"/>
</dbReference>
<dbReference type="NCBIfam" id="TIGR01711">
    <property type="entry name" value="gspJ"/>
    <property type="match status" value="1"/>
</dbReference>
<feature type="transmembrane region" description="Helical" evidence="10">
    <location>
        <begin position="12"/>
        <end position="36"/>
    </location>
</feature>
<dbReference type="GO" id="GO:0015628">
    <property type="term" value="P:protein secretion by the type II secretion system"/>
    <property type="evidence" value="ECO:0007669"/>
    <property type="project" value="InterPro"/>
</dbReference>
<dbReference type="InterPro" id="IPR051621">
    <property type="entry name" value="T2SS_protein_J"/>
</dbReference>
<name>A0A2S4HE89_9GAMM</name>
<dbReference type="InterPro" id="IPR010055">
    <property type="entry name" value="T2SS_protein-GspJ"/>
</dbReference>
<keyword evidence="6" id="KW-0997">Cell inner membrane</keyword>
<evidence type="ECO:0000256" key="2">
    <source>
        <dbReference type="ARBA" id="ARBA00011084"/>
    </source>
</evidence>
<dbReference type="PANTHER" id="PTHR39583">
    <property type="entry name" value="TYPE II SECRETION SYSTEM PROTEIN J-RELATED"/>
    <property type="match status" value="1"/>
</dbReference>
<evidence type="ECO:0000256" key="8">
    <source>
        <dbReference type="ARBA" id="ARBA00022989"/>
    </source>
</evidence>
<dbReference type="Pfam" id="PF11612">
    <property type="entry name" value="T2SSJ"/>
    <property type="match status" value="1"/>
</dbReference>
<accession>A0A2S4HE89</accession>
<dbReference type="PROSITE" id="PS00409">
    <property type="entry name" value="PROKAR_NTER_METHYL"/>
    <property type="match status" value="1"/>
</dbReference>
<gene>
    <name evidence="11" type="primary">gspJ</name>
    <name evidence="11" type="ORF">C0068_12275</name>
</gene>
<keyword evidence="5" id="KW-0488">Methylation</keyword>
<dbReference type="GO" id="GO:0015627">
    <property type="term" value="C:type II protein secretion system complex"/>
    <property type="evidence" value="ECO:0007669"/>
    <property type="project" value="InterPro"/>
</dbReference>
<dbReference type="Proteomes" id="UP000237222">
    <property type="component" value="Unassembled WGS sequence"/>
</dbReference>
<dbReference type="RefSeq" id="WP_103684766.1">
    <property type="nucleotide sequence ID" value="NZ_PQGG01000029.1"/>
</dbReference>
<keyword evidence="7 10" id="KW-0812">Transmembrane</keyword>
<organism evidence="11 12">
    <name type="scientific">Zhongshania marina</name>
    <dbReference type="NCBI Taxonomy" id="2304603"/>
    <lineage>
        <taxon>Bacteria</taxon>
        <taxon>Pseudomonadati</taxon>
        <taxon>Pseudomonadota</taxon>
        <taxon>Gammaproteobacteria</taxon>
        <taxon>Cellvibrionales</taxon>
        <taxon>Spongiibacteraceae</taxon>
        <taxon>Zhongshania</taxon>
    </lineage>
</organism>
<dbReference type="AlphaFoldDB" id="A0A2S4HE89"/>
<reference evidence="11" key="1">
    <citation type="submission" date="2018-01" db="EMBL/GenBank/DDBJ databases">
        <authorList>
            <person name="Yu X.-D."/>
        </authorList>
    </citation>
    <scope>NUCLEOTIDE SEQUENCE</scope>
    <source>
        <strain evidence="11">ZX-21</strain>
    </source>
</reference>
<dbReference type="OrthoDB" id="9794345at2"/>
<dbReference type="NCBIfam" id="TIGR02532">
    <property type="entry name" value="IV_pilin_GFxxxE"/>
    <property type="match status" value="1"/>
</dbReference>
<dbReference type="GO" id="GO:0005886">
    <property type="term" value="C:plasma membrane"/>
    <property type="evidence" value="ECO:0007669"/>
    <property type="project" value="UniProtKB-SubCell"/>
</dbReference>
<proteinExistence type="inferred from homology"/>
<evidence type="ECO:0000256" key="5">
    <source>
        <dbReference type="ARBA" id="ARBA00022481"/>
    </source>
</evidence>
<evidence type="ECO:0000313" key="11">
    <source>
        <dbReference type="EMBL" id="POP52306.1"/>
    </source>
</evidence>
<keyword evidence="8 10" id="KW-1133">Transmembrane helix</keyword>
<comment type="caution">
    <text evidence="11">The sequence shown here is derived from an EMBL/GenBank/DDBJ whole genome shotgun (WGS) entry which is preliminary data.</text>
</comment>
<evidence type="ECO:0000256" key="9">
    <source>
        <dbReference type="ARBA" id="ARBA00023136"/>
    </source>
</evidence>
<protein>
    <recommendedName>
        <fullName evidence="3">Type II secretion system protein J</fullName>
    </recommendedName>
</protein>
<dbReference type="PANTHER" id="PTHR39583:SF2">
    <property type="entry name" value="TYPE II SECRETION SYSTEM PROTEIN J"/>
    <property type="match status" value="1"/>
</dbReference>
<evidence type="ECO:0000256" key="10">
    <source>
        <dbReference type="SAM" id="Phobius"/>
    </source>
</evidence>
<evidence type="ECO:0000256" key="1">
    <source>
        <dbReference type="ARBA" id="ARBA00004377"/>
    </source>
</evidence>
<dbReference type="InterPro" id="IPR012902">
    <property type="entry name" value="N_methyl_site"/>
</dbReference>
<keyword evidence="4" id="KW-1003">Cell membrane</keyword>
<comment type="similarity">
    <text evidence="2">Belongs to the GSP J family.</text>
</comment>
<evidence type="ECO:0000256" key="3">
    <source>
        <dbReference type="ARBA" id="ARBA00021539"/>
    </source>
</evidence>
<sequence>MNKRMRSGRHQGFTLVELLIAVGIMALLGTVGALLLNSSLENQAAIEKRQQALERVALALTVFRRDVEQLIPRIPRDEQGDPMPANIVAEQVGEDSELEFVHGGRRVLPGRSLGSTLERVRYVREEKELIRYSAAVADPAGNTTWQRQVVLNDVSEFVVELYDGNRWSVFWPPSTQVNATQPRSLRMTVSTGVWPDVQLNVLLPELSQ</sequence>
<evidence type="ECO:0000256" key="4">
    <source>
        <dbReference type="ARBA" id="ARBA00022475"/>
    </source>
</evidence>